<dbReference type="OrthoDB" id="440755at2759"/>
<evidence type="ECO:0000313" key="8">
    <source>
        <dbReference type="Proteomes" id="UP000019384"/>
    </source>
</evidence>
<protein>
    <recommendedName>
        <fullName evidence="9">Major facilitator superfamily (MFS) profile domain-containing protein</fullName>
    </recommendedName>
</protein>
<organism evidence="7 8">
    <name type="scientific">Kuraishia capsulata CBS 1993</name>
    <dbReference type="NCBI Taxonomy" id="1382522"/>
    <lineage>
        <taxon>Eukaryota</taxon>
        <taxon>Fungi</taxon>
        <taxon>Dikarya</taxon>
        <taxon>Ascomycota</taxon>
        <taxon>Saccharomycotina</taxon>
        <taxon>Pichiomycetes</taxon>
        <taxon>Pichiales</taxon>
        <taxon>Pichiaceae</taxon>
        <taxon>Kuraishia</taxon>
    </lineage>
</organism>
<dbReference type="GO" id="GO:0016020">
    <property type="term" value="C:membrane"/>
    <property type="evidence" value="ECO:0007669"/>
    <property type="project" value="UniProtKB-SubCell"/>
</dbReference>
<evidence type="ECO:0000313" key="7">
    <source>
        <dbReference type="EMBL" id="CDK27360.1"/>
    </source>
</evidence>
<evidence type="ECO:0000256" key="1">
    <source>
        <dbReference type="ARBA" id="ARBA00004141"/>
    </source>
</evidence>
<keyword evidence="2" id="KW-0813">Transport</keyword>
<comment type="subcellular location">
    <subcellularLocation>
        <location evidence="1">Membrane</location>
        <topology evidence="1">Multi-pass membrane protein</topology>
    </subcellularLocation>
</comment>
<reference evidence="7" key="1">
    <citation type="submission" date="2013-12" db="EMBL/GenBank/DDBJ databases">
        <authorList>
            <person name="Genoscope - CEA"/>
        </authorList>
    </citation>
    <scope>NUCLEOTIDE SEQUENCE</scope>
    <source>
        <strain evidence="7">CBS 1993</strain>
    </source>
</reference>
<evidence type="ECO:0000256" key="5">
    <source>
        <dbReference type="ARBA" id="ARBA00023136"/>
    </source>
</evidence>
<dbReference type="GeneID" id="34520743"/>
<dbReference type="InterPro" id="IPR036259">
    <property type="entry name" value="MFS_trans_sf"/>
</dbReference>
<dbReference type="PANTHER" id="PTHR42718:SF9">
    <property type="entry name" value="MAJOR FACILITATOR SUPERFAMILY MULTIDRUG TRANSPORTER MFSC"/>
    <property type="match status" value="1"/>
</dbReference>
<evidence type="ECO:0000256" key="6">
    <source>
        <dbReference type="SAM" id="Phobius"/>
    </source>
</evidence>
<feature type="transmembrane region" description="Helical" evidence="6">
    <location>
        <begin position="57"/>
        <end position="76"/>
    </location>
</feature>
<feature type="transmembrane region" description="Helical" evidence="6">
    <location>
        <begin position="88"/>
        <end position="109"/>
    </location>
</feature>
<dbReference type="SUPFAM" id="SSF103473">
    <property type="entry name" value="MFS general substrate transporter"/>
    <property type="match status" value="1"/>
</dbReference>
<proteinExistence type="predicted"/>
<gene>
    <name evidence="7" type="ORF">KUCA_T00003338001</name>
</gene>
<keyword evidence="4 6" id="KW-1133">Transmembrane helix</keyword>
<keyword evidence="5 6" id="KW-0472">Membrane</keyword>
<feature type="transmembrane region" description="Helical" evidence="6">
    <location>
        <begin position="307"/>
        <end position="325"/>
    </location>
</feature>
<evidence type="ECO:0000256" key="3">
    <source>
        <dbReference type="ARBA" id="ARBA00022692"/>
    </source>
</evidence>
<feature type="transmembrane region" description="Helical" evidence="6">
    <location>
        <begin position="265"/>
        <end position="286"/>
    </location>
</feature>
<feature type="transmembrane region" description="Helical" evidence="6">
    <location>
        <begin position="224"/>
        <end position="245"/>
    </location>
</feature>
<dbReference type="Proteomes" id="UP000019384">
    <property type="component" value="Unassembled WGS sequence"/>
</dbReference>
<evidence type="ECO:0008006" key="9">
    <source>
        <dbReference type="Google" id="ProtNLM"/>
    </source>
</evidence>
<dbReference type="HOGENOM" id="CLU_000960_29_0_1"/>
<name>W6MWF6_9ASCO</name>
<keyword evidence="8" id="KW-1185">Reference proteome</keyword>
<dbReference type="AlphaFoldDB" id="W6MWF6"/>
<reference evidence="7" key="2">
    <citation type="submission" date="2014-02" db="EMBL/GenBank/DDBJ databases">
        <title>Complete DNA sequence of /Kuraishia capsulata/ illustrates novel genomic features among budding yeasts (/Saccharomycotina/).</title>
        <authorList>
            <person name="Morales L."/>
            <person name="Noel B."/>
            <person name="Porcel B."/>
            <person name="Marcet-Houben M."/>
            <person name="Hullo M-F."/>
            <person name="Sacerdot C."/>
            <person name="Tekaia F."/>
            <person name="Leh-Louis V."/>
            <person name="Despons L."/>
            <person name="Khanna V."/>
            <person name="Aury J-M."/>
            <person name="Barbe V."/>
            <person name="Couloux A."/>
            <person name="Labadie K."/>
            <person name="Pelletier E."/>
            <person name="Souciet J-L."/>
            <person name="Boekhout T."/>
            <person name="Gabaldon T."/>
            <person name="Wincker P."/>
            <person name="Dujon B."/>
        </authorList>
    </citation>
    <scope>NUCLEOTIDE SEQUENCE</scope>
    <source>
        <strain evidence="7">CBS 1993</strain>
    </source>
</reference>
<feature type="transmembrane region" description="Helical" evidence="6">
    <location>
        <begin position="26"/>
        <end position="45"/>
    </location>
</feature>
<accession>W6MWF6</accession>
<evidence type="ECO:0000256" key="4">
    <source>
        <dbReference type="ARBA" id="ARBA00022989"/>
    </source>
</evidence>
<dbReference type="RefSeq" id="XP_022459355.1">
    <property type="nucleotide sequence ID" value="XM_022601743.1"/>
</dbReference>
<keyword evidence="3 6" id="KW-0812">Transmembrane</keyword>
<dbReference type="PANTHER" id="PTHR42718">
    <property type="entry name" value="MAJOR FACILITATOR SUPERFAMILY MULTIDRUG TRANSPORTER MFSC"/>
    <property type="match status" value="1"/>
</dbReference>
<feature type="transmembrane region" description="Helical" evidence="6">
    <location>
        <begin position="198"/>
        <end position="217"/>
    </location>
</feature>
<sequence>MTTSFGMGCVIGGAFGLTSIGYRATFYLLGGLALLVAILGSLCIEPASVKGDKLKDLDHIGVALMLSGLLLLVTGLTEGGTSWNSPSAYVPIIFGVLLLFTFFAWELYIMRKFKSFDSVQLLIPLETWTIPNIIPYLLVNGIGYSNIFSTMLMSLEVFEYVAVNSPLISGLKGLTGAVGLFTASIPASFAFGKLPPKYVTITASLFSLAGSIIVSRLGNTTESWWRYGLTGIGLSAFSQCFIFYFCLNTVIVSAPLEMQGVVSGMGMTSVQMFIAISSGVTSSIVGDVELGTTTEIQKRMMERYRHAFYFIIATSALNVVLSLFIKDMGFGSLKEKREKKLIESDIRDCTNVKIEASNHVPDSSDRV</sequence>
<dbReference type="EMBL" id="HG793128">
    <property type="protein sequence ID" value="CDK27360.1"/>
    <property type="molecule type" value="Genomic_DNA"/>
</dbReference>
<evidence type="ECO:0000256" key="2">
    <source>
        <dbReference type="ARBA" id="ARBA00022448"/>
    </source>
</evidence>